<gene>
    <name evidence="6" type="ORF">BECKFW1821B_GA0114236_100270</name>
</gene>
<dbReference type="Gene3D" id="1.10.1670.10">
    <property type="entry name" value="Helix-hairpin-Helix base-excision DNA repair enzymes (C-terminal)"/>
    <property type="match status" value="1"/>
</dbReference>
<name>A0A450S6G4_9GAMM</name>
<keyword evidence="3" id="KW-0408">Iron</keyword>
<dbReference type="PANTHER" id="PTHR10359">
    <property type="entry name" value="A/G-SPECIFIC ADENINE GLYCOSYLASE/ENDONUCLEASE III"/>
    <property type="match status" value="1"/>
</dbReference>
<organism evidence="6">
    <name type="scientific">Candidatus Kentrum sp. FW</name>
    <dbReference type="NCBI Taxonomy" id="2126338"/>
    <lineage>
        <taxon>Bacteria</taxon>
        <taxon>Pseudomonadati</taxon>
        <taxon>Pseudomonadota</taxon>
        <taxon>Gammaproteobacteria</taxon>
        <taxon>Candidatus Kentrum</taxon>
    </lineage>
</organism>
<dbReference type="Pfam" id="PF00730">
    <property type="entry name" value="HhH-GPD"/>
    <property type="match status" value="1"/>
</dbReference>
<dbReference type="Gene3D" id="1.10.340.30">
    <property type="entry name" value="Hypothetical protein, domain 2"/>
    <property type="match status" value="1"/>
</dbReference>
<evidence type="ECO:0000259" key="5">
    <source>
        <dbReference type="SMART" id="SM00478"/>
    </source>
</evidence>
<feature type="domain" description="HhH-GPD" evidence="5">
    <location>
        <begin position="46"/>
        <end position="203"/>
    </location>
</feature>
<evidence type="ECO:0000256" key="1">
    <source>
        <dbReference type="ARBA" id="ARBA00022485"/>
    </source>
</evidence>
<keyword evidence="2" id="KW-0479">Metal-binding</keyword>
<protein>
    <submittedName>
        <fullName evidence="6">DNA-3-methyladenine glycosylase III</fullName>
    </submittedName>
</protein>
<dbReference type="SMART" id="SM00478">
    <property type="entry name" value="ENDO3c"/>
    <property type="match status" value="1"/>
</dbReference>
<dbReference type="InterPro" id="IPR003265">
    <property type="entry name" value="HhH-GPD_domain"/>
</dbReference>
<keyword evidence="1" id="KW-0004">4Fe-4S</keyword>
<dbReference type="GO" id="GO:0046872">
    <property type="term" value="F:metal ion binding"/>
    <property type="evidence" value="ECO:0007669"/>
    <property type="project" value="UniProtKB-KW"/>
</dbReference>
<evidence type="ECO:0000256" key="4">
    <source>
        <dbReference type="ARBA" id="ARBA00023014"/>
    </source>
</evidence>
<proteinExistence type="predicted"/>
<dbReference type="InterPro" id="IPR011257">
    <property type="entry name" value="DNA_glycosylase"/>
</dbReference>
<dbReference type="EMBL" id="CAADFD010000002">
    <property type="protein sequence ID" value="VFJ47482.1"/>
    <property type="molecule type" value="Genomic_DNA"/>
</dbReference>
<dbReference type="PANTHER" id="PTHR10359:SF19">
    <property type="entry name" value="DNA REPAIR GLYCOSYLASE MJ1434-RELATED"/>
    <property type="match status" value="1"/>
</dbReference>
<keyword evidence="4" id="KW-0411">Iron-sulfur</keyword>
<dbReference type="SUPFAM" id="SSF48150">
    <property type="entry name" value="DNA-glycosylase"/>
    <property type="match status" value="1"/>
</dbReference>
<dbReference type="GO" id="GO:0051539">
    <property type="term" value="F:4 iron, 4 sulfur cluster binding"/>
    <property type="evidence" value="ECO:0007669"/>
    <property type="project" value="UniProtKB-KW"/>
</dbReference>
<dbReference type="PIRSF" id="PIRSF001435">
    <property type="entry name" value="Nth"/>
    <property type="match status" value="1"/>
</dbReference>
<sequence>MTLISIPNNHARRQLLSVYHTLKEYHGPQDWWPGDSPFEIMVGAILTQNTAWANVEKAIGNLKKAACLGADKIVALSLPELADLIRPSGYFNVKAKRLQHFCRWYAEQGKYDRLSRLDTFSLRDILLSVHGIGPETADDILLYAFERPTFVIDAYTRRMFSRLNISDGDLPYEILRSEIEGSLPADSRLFNEYHALIVQHGKDICRKKQPRCKSCCLQPSCTFSID</sequence>
<dbReference type="InterPro" id="IPR023170">
    <property type="entry name" value="HhH_base_excis_C"/>
</dbReference>
<dbReference type="AlphaFoldDB" id="A0A450S6G4"/>
<reference evidence="6" key="1">
    <citation type="submission" date="2019-02" db="EMBL/GenBank/DDBJ databases">
        <authorList>
            <person name="Gruber-Vodicka R. H."/>
            <person name="Seah K. B. B."/>
        </authorList>
    </citation>
    <scope>NUCLEOTIDE SEQUENCE</scope>
    <source>
        <strain evidence="6">BECK_BZ106</strain>
    </source>
</reference>
<dbReference type="GO" id="GO:0003824">
    <property type="term" value="F:catalytic activity"/>
    <property type="evidence" value="ECO:0007669"/>
    <property type="project" value="InterPro"/>
</dbReference>
<evidence type="ECO:0000256" key="2">
    <source>
        <dbReference type="ARBA" id="ARBA00022723"/>
    </source>
</evidence>
<evidence type="ECO:0000313" key="6">
    <source>
        <dbReference type="EMBL" id="VFJ47482.1"/>
    </source>
</evidence>
<dbReference type="GO" id="GO:0006284">
    <property type="term" value="P:base-excision repair"/>
    <property type="evidence" value="ECO:0007669"/>
    <property type="project" value="InterPro"/>
</dbReference>
<accession>A0A450S6G4</accession>
<evidence type="ECO:0000256" key="3">
    <source>
        <dbReference type="ARBA" id="ARBA00023004"/>
    </source>
</evidence>
<dbReference type="CDD" id="cd00056">
    <property type="entry name" value="ENDO3c"/>
    <property type="match status" value="1"/>
</dbReference>